<dbReference type="EC" id="2.4.1.131" evidence="3"/>
<dbReference type="Proteomes" id="UP000245609">
    <property type="component" value="Unassembled WGS sequence"/>
</dbReference>
<keyword evidence="5" id="KW-0328">Glycosyltransferase</keyword>
<dbReference type="OrthoDB" id="2276068at2759"/>
<dbReference type="GO" id="GO:0005789">
    <property type="term" value="C:endoplasmic reticulum membrane"/>
    <property type="evidence" value="ECO:0007669"/>
    <property type="project" value="UniProtKB-SubCell"/>
</dbReference>
<evidence type="ECO:0000256" key="10">
    <source>
        <dbReference type="ARBA" id="ARBA00023136"/>
    </source>
</evidence>
<evidence type="ECO:0000259" key="15">
    <source>
        <dbReference type="Pfam" id="PF15924"/>
    </source>
</evidence>
<feature type="domain" description="ALG11 mannosyltransferase N-terminal" evidence="15">
    <location>
        <begin position="30"/>
        <end position="223"/>
    </location>
</feature>
<keyword evidence="7" id="KW-0812">Transmembrane</keyword>
<feature type="domain" description="Glycosyl transferase family 1" evidence="14">
    <location>
        <begin position="250"/>
        <end position="382"/>
    </location>
</feature>
<dbReference type="SUPFAM" id="SSF53756">
    <property type="entry name" value="UDP-Glycosyltransferase/glycogen phosphorylase"/>
    <property type="match status" value="1"/>
</dbReference>
<evidence type="ECO:0000256" key="7">
    <source>
        <dbReference type="ARBA" id="ARBA00022692"/>
    </source>
</evidence>
<evidence type="ECO:0000313" key="16">
    <source>
        <dbReference type="EMBL" id="PVV01755.1"/>
    </source>
</evidence>
<comment type="subcellular location">
    <subcellularLocation>
        <location evidence="1">Endoplasmic reticulum membrane</location>
        <topology evidence="1">Single-pass membrane protein</topology>
    </subcellularLocation>
</comment>
<dbReference type="AlphaFoldDB" id="A0A2T9ZB23"/>
<evidence type="ECO:0000256" key="2">
    <source>
        <dbReference type="ARBA" id="ARBA00004922"/>
    </source>
</evidence>
<comment type="pathway">
    <text evidence="2">Protein modification; protein glycosylation.</text>
</comment>
<dbReference type="PANTHER" id="PTHR45919:SF1">
    <property type="entry name" value="GDP-MAN:MAN(3)GLCNAC(2)-PP-DOL ALPHA-1,2-MANNOSYLTRANSFERASE"/>
    <property type="match status" value="1"/>
</dbReference>
<name>A0A2T9ZB23_9FUNG</name>
<evidence type="ECO:0000256" key="11">
    <source>
        <dbReference type="ARBA" id="ARBA00032060"/>
    </source>
</evidence>
<evidence type="ECO:0000256" key="5">
    <source>
        <dbReference type="ARBA" id="ARBA00022676"/>
    </source>
</evidence>
<keyword evidence="9" id="KW-1133">Transmembrane helix</keyword>
<keyword evidence="8" id="KW-0256">Endoplasmic reticulum</keyword>
<evidence type="ECO:0000256" key="9">
    <source>
        <dbReference type="ARBA" id="ARBA00022989"/>
    </source>
</evidence>
<dbReference type="Pfam" id="PF00534">
    <property type="entry name" value="Glycos_transf_1"/>
    <property type="match status" value="1"/>
</dbReference>
<evidence type="ECO:0000256" key="12">
    <source>
        <dbReference type="ARBA" id="ARBA00032515"/>
    </source>
</evidence>
<comment type="caution">
    <text evidence="16">The sequence shown here is derived from an EMBL/GenBank/DDBJ whole genome shotgun (WGS) entry which is preliminary data.</text>
</comment>
<evidence type="ECO:0000256" key="13">
    <source>
        <dbReference type="ARBA" id="ARBA00045065"/>
    </source>
</evidence>
<evidence type="ECO:0000256" key="1">
    <source>
        <dbReference type="ARBA" id="ARBA00004389"/>
    </source>
</evidence>
<evidence type="ECO:0000256" key="4">
    <source>
        <dbReference type="ARBA" id="ARBA00022018"/>
    </source>
</evidence>
<comment type="catalytic activity">
    <reaction evidence="13">
        <text>an alpha-D-Man-(1-&gt;3)-[alpha-D-Man-(1-&gt;6)]-beta-D-Man-(1-&gt;4)-beta-D-GlcNAc-(1-&gt;4)-alpha-D-GlcNAc-diphospho-di-trans,poly-cis-dolichol + 2 GDP-alpha-D-mannose = an alpha-D-Man-(1-&gt;2)-alpha-D-Man-(1-&gt;2)-alpha-D-Man-(1-&gt;3)-[alpha-D-Man-(1-&gt;6)]-beta-D-Man-(1-&gt;4)-beta-D-GlcNAc-(1-&gt;4)-alpha-D-GlcNAc-diphospho-di-trans,poly-cis-dolichol + 2 GDP + 2 H(+)</text>
        <dbReference type="Rhea" id="RHEA:29523"/>
        <dbReference type="Rhea" id="RHEA-COMP:19515"/>
        <dbReference type="Rhea" id="RHEA-COMP:19516"/>
        <dbReference type="ChEBI" id="CHEBI:15378"/>
        <dbReference type="ChEBI" id="CHEBI:57527"/>
        <dbReference type="ChEBI" id="CHEBI:58189"/>
        <dbReference type="ChEBI" id="CHEBI:132511"/>
        <dbReference type="ChEBI" id="CHEBI:132515"/>
        <dbReference type="EC" id="2.4.1.131"/>
    </reaction>
    <physiologicalReaction direction="left-to-right" evidence="13">
        <dbReference type="Rhea" id="RHEA:29524"/>
    </physiologicalReaction>
</comment>
<organism evidence="16 17">
    <name type="scientific">Smittium megazygosporum</name>
    <dbReference type="NCBI Taxonomy" id="133381"/>
    <lineage>
        <taxon>Eukaryota</taxon>
        <taxon>Fungi</taxon>
        <taxon>Fungi incertae sedis</taxon>
        <taxon>Zoopagomycota</taxon>
        <taxon>Kickxellomycotina</taxon>
        <taxon>Harpellomycetes</taxon>
        <taxon>Harpellales</taxon>
        <taxon>Legeriomycetaceae</taxon>
        <taxon>Smittium</taxon>
    </lineage>
</organism>
<dbReference type="STRING" id="133381.A0A2T9ZB23"/>
<accession>A0A2T9ZB23</accession>
<evidence type="ECO:0000313" key="17">
    <source>
        <dbReference type="Proteomes" id="UP000245609"/>
    </source>
</evidence>
<dbReference type="Gene3D" id="3.40.50.2000">
    <property type="entry name" value="Glycogen Phosphorylase B"/>
    <property type="match status" value="1"/>
</dbReference>
<dbReference type="GO" id="GO:0006487">
    <property type="term" value="P:protein N-linked glycosylation"/>
    <property type="evidence" value="ECO:0007669"/>
    <property type="project" value="TreeGrafter"/>
</dbReference>
<dbReference type="InterPro" id="IPR001296">
    <property type="entry name" value="Glyco_trans_1"/>
</dbReference>
<proteinExistence type="predicted"/>
<dbReference type="EMBL" id="MBFS01000828">
    <property type="protein sequence ID" value="PVV01755.1"/>
    <property type="molecule type" value="Genomic_DNA"/>
</dbReference>
<evidence type="ECO:0000256" key="6">
    <source>
        <dbReference type="ARBA" id="ARBA00022679"/>
    </source>
</evidence>
<dbReference type="InterPro" id="IPR038013">
    <property type="entry name" value="ALG11"/>
</dbReference>
<keyword evidence="17" id="KW-1185">Reference proteome</keyword>
<keyword evidence="10" id="KW-0472">Membrane</keyword>
<reference evidence="16 17" key="1">
    <citation type="journal article" date="2018" name="MBio">
        <title>Comparative Genomics Reveals the Core Gene Toolbox for the Fungus-Insect Symbiosis.</title>
        <authorList>
            <person name="Wang Y."/>
            <person name="Stata M."/>
            <person name="Wang W."/>
            <person name="Stajich J.E."/>
            <person name="White M.M."/>
            <person name="Moncalvo J.M."/>
        </authorList>
    </citation>
    <scope>NUCLEOTIDE SEQUENCE [LARGE SCALE GENOMIC DNA]</scope>
    <source>
        <strain evidence="16 17">SC-DP-2</strain>
    </source>
</reference>
<dbReference type="InterPro" id="IPR031814">
    <property type="entry name" value="ALG11_N"/>
</dbReference>
<keyword evidence="6" id="KW-0808">Transferase</keyword>
<dbReference type="Pfam" id="PF15924">
    <property type="entry name" value="ALG11_N"/>
    <property type="match status" value="1"/>
</dbReference>
<sequence>MITPFKYSLYSKSLSQLADYLFPLKIYDSTAGGGGERVLWTAIKALQESNPSIISVLYTDYKDNESKELILSEKKFSIEIDPNLLLIIRVKNVSYIDKRYSYLRLLLQSLASMLVCYQTLNLFIPDIYIDTVGFSFTYPLVKILYRINVVSYTHYPTISSDMYQVVASRESGINNGETIQKSFLLSILKKLYYRMFFVIYGFSGSYCDSVMANSTWTLNHIKATFKKSKNINLVYPPCDSKNLSAFSFEDRALKIVSLAQFRPEKHHSLQIVAFAKLLNKYPQWQKRNSRSETGFLELVMIGGARNKEDEERANELRELSKMLNIGDQVSVVTNASFEFICEQLSTASIGLHSMKDEHFGINVVEFMAAGLLPISHNSGGPKMDIIVPAVLPEEYSTINSKILMMLLEDARKEVDFENSPDFRAEDFAVGFLASNSDQFADAIQYSLTLDKHVFRTFQRLARSRATTLFSDQAFKSRFLECLNLAIDN</sequence>
<dbReference type="PANTHER" id="PTHR45919">
    <property type="entry name" value="GDP-MAN:MAN(3)GLCNAC(2)-PP-DOL ALPHA-1,2-MANNOSYLTRANSFERASE"/>
    <property type="match status" value="1"/>
</dbReference>
<evidence type="ECO:0000256" key="3">
    <source>
        <dbReference type="ARBA" id="ARBA00012645"/>
    </source>
</evidence>
<evidence type="ECO:0000256" key="8">
    <source>
        <dbReference type="ARBA" id="ARBA00022824"/>
    </source>
</evidence>
<gene>
    <name evidence="16" type="ORF">BB560_003816</name>
</gene>
<evidence type="ECO:0000259" key="14">
    <source>
        <dbReference type="Pfam" id="PF00534"/>
    </source>
</evidence>
<dbReference type="GO" id="GO:0004377">
    <property type="term" value="F:GDP-Man:Man(3)GlcNAc(2)-PP-Dol alpha-1,2-mannosyltransferase activity"/>
    <property type="evidence" value="ECO:0007669"/>
    <property type="project" value="UniProtKB-EC"/>
</dbReference>
<protein>
    <recommendedName>
        <fullName evidence="4">GDP-Man:Man(3)GlcNAc(2)-PP-Dol alpha-1,2-mannosyltransferase</fullName>
        <ecNumber evidence="3">2.4.1.131</ecNumber>
    </recommendedName>
    <alternativeName>
        <fullName evidence="11">Asparagine-linked glycosylation protein 11</fullName>
    </alternativeName>
    <alternativeName>
        <fullName evidence="12">Glycolipid 2-alpha-mannosyltransferase</fullName>
    </alternativeName>
</protein>